<organism evidence="2 3">
    <name type="scientific">Candidatus Harrisonbacteria bacterium RIFCSPLOWO2_02_FULL_41_13b</name>
    <dbReference type="NCBI Taxonomy" id="1798409"/>
    <lineage>
        <taxon>Bacteria</taxon>
        <taxon>Candidatus Harrisoniibacteriota</taxon>
    </lineage>
</organism>
<dbReference type="Pfam" id="PF00293">
    <property type="entry name" value="NUDIX"/>
    <property type="match status" value="1"/>
</dbReference>
<dbReference type="EMBL" id="MHJL01000021">
    <property type="protein sequence ID" value="OGY67489.1"/>
    <property type="molecule type" value="Genomic_DNA"/>
</dbReference>
<feature type="domain" description="Nudix hydrolase" evidence="1">
    <location>
        <begin position="28"/>
        <end position="163"/>
    </location>
</feature>
<evidence type="ECO:0000313" key="2">
    <source>
        <dbReference type="EMBL" id="OGY67489.1"/>
    </source>
</evidence>
<name>A0A1G1ZSN9_9BACT</name>
<dbReference type="Gene3D" id="3.90.79.10">
    <property type="entry name" value="Nucleoside Triphosphate Pyrophosphohydrolase"/>
    <property type="match status" value="1"/>
</dbReference>
<dbReference type="PROSITE" id="PS51462">
    <property type="entry name" value="NUDIX"/>
    <property type="match status" value="1"/>
</dbReference>
<evidence type="ECO:0000259" key="1">
    <source>
        <dbReference type="PROSITE" id="PS51462"/>
    </source>
</evidence>
<dbReference type="PANTHER" id="PTHR43736">
    <property type="entry name" value="ADP-RIBOSE PYROPHOSPHATASE"/>
    <property type="match status" value="1"/>
</dbReference>
<protein>
    <recommendedName>
        <fullName evidence="1">Nudix hydrolase domain-containing protein</fullName>
    </recommendedName>
</protein>
<dbReference type="SUPFAM" id="SSF55811">
    <property type="entry name" value="Nudix"/>
    <property type="match status" value="1"/>
</dbReference>
<dbReference type="InterPro" id="IPR015797">
    <property type="entry name" value="NUDIX_hydrolase-like_dom_sf"/>
</dbReference>
<dbReference type="Proteomes" id="UP000177690">
    <property type="component" value="Unassembled WGS sequence"/>
</dbReference>
<sequence length="204" mass="23910">MKAKPRIFEVARSKPRFDLGRWQMAKVCDHTSVGLLLSYQNNNDWQLRFLMIERHNYPQAIALPAGHCDGDDFYKAIRREGKEEVGIDLGNLNLNFVARIDNPCKRQDGSHHIWGIFEGYFYSGTVAAGSDAKRFFWATLDELRKFSQRTEFFMKKYSVDWQDVGKLTKAIFGDPQNPQVDPDWQKEMGLEPVWYYILKKLMYI</sequence>
<reference evidence="2 3" key="1">
    <citation type="journal article" date="2016" name="Nat. Commun.">
        <title>Thousands of microbial genomes shed light on interconnected biogeochemical processes in an aquifer system.</title>
        <authorList>
            <person name="Anantharaman K."/>
            <person name="Brown C.T."/>
            <person name="Hug L.A."/>
            <person name="Sharon I."/>
            <person name="Castelle C.J."/>
            <person name="Probst A.J."/>
            <person name="Thomas B.C."/>
            <person name="Singh A."/>
            <person name="Wilkins M.J."/>
            <person name="Karaoz U."/>
            <person name="Brodie E.L."/>
            <person name="Williams K.H."/>
            <person name="Hubbard S.S."/>
            <person name="Banfield J.F."/>
        </authorList>
    </citation>
    <scope>NUCLEOTIDE SEQUENCE [LARGE SCALE GENOMIC DNA]</scope>
</reference>
<accession>A0A1G1ZSN9</accession>
<evidence type="ECO:0000313" key="3">
    <source>
        <dbReference type="Proteomes" id="UP000177690"/>
    </source>
</evidence>
<dbReference type="PANTHER" id="PTHR43736:SF1">
    <property type="entry name" value="DIHYDRONEOPTERIN TRIPHOSPHATE DIPHOSPHATASE"/>
    <property type="match status" value="1"/>
</dbReference>
<dbReference type="STRING" id="1798409.A3I24_00110"/>
<proteinExistence type="predicted"/>
<dbReference type="AlphaFoldDB" id="A0A1G1ZSN9"/>
<dbReference type="InterPro" id="IPR000086">
    <property type="entry name" value="NUDIX_hydrolase_dom"/>
</dbReference>
<dbReference type="CDD" id="cd02883">
    <property type="entry name" value="NUDIX_Hydrolase"/>
    <property type="match status" value="1"/>
</dbReference>
<comment type="caution">
    <text evidence="2">The sequence shown here is derived from an EMBL/GenBank/DDBJ whole genome shotgun (WGS) entry which is preliminary data.</text>
</comment>
<gene>
    <name evidence="2" type="ORF">A3I24_00110</name>
</gene>